<feature type="region of interest" description="Disordered" evidence="1">
    <location>
        <begin position="98"/>
        <end position="122"/>
    </location>
</feature>
<accession>A0A401P6Z7</accession>
<reference evidence="2 3" key="1">
    <citation type="journal article" date="2018" name="Nat. Ecol. Evol.">
        <title>Shark genomes provide insights into elasmobranch evolution and the origin of vertebrates.</title>
        <authorList>
            <person name="Hara Y"/>
            <person name="Yamaguchi K"/>
            <person name="Onimaru K"/>
            <person name="Kadota M"/>
            <person name="Koyanagi M"/>
            <person name="Keeley SD"/>
            <person name="Tatsumi K"/>
            <person name="Tanaka K"/>
            <person name="Motone F"/>
            <person name="Kageyama Y"/>
            <person name="Nozu R"/>
            <person name="Adachi N"/>
            <person name="Nishimura O"/>
            <person name="Nakagawa R"/>
            <person name="Tanegashima C"/>
            <person name="Kiyatake I"/>
            <person name="Matsumoto R"/>
            <person name="Murakumo K"/>
            <person name="Nishida K"/>
            <person name="Terakita A"/>
            <person name="Kuratani S"/>
            <person name="Sato K"/>
            <person name="Hyodo S Kuraku.S."/>
        </authorList>
    </citation>
    <scope>NUCLEOTIDE SEQUENCE [LARGE SCALE GENOMIC DNA]</scope>
</reference>
<name>A0A401P6Z7_SCYTO</name>
<dbReference type="Proteomes" id="UP000288216">
    <property type="component" value="Unassembled WGS sequence"/>
</dbReference>
<dbReference type="EMBL" id="BFAA01005931">
    <property type="protein sequence ID" value="GCB68873.1"/>
    <property type="molecule type" value="Genomic_DNA"/>
</dbReference>
<feature type="region of interest" description="Disordered" evidence="1">
    <location>
        <begin position="145"/>
        <end position="185"/>
    </location>
</feature>
<dbReference type="InterPro" id="IPR051291">
    <property type="entry name" value="CIMAP"/>
</dbReference>
<protein>
    <submittedName>
        <fullName evidence="2">Uncharacterized protein</fullName>
    </submittedName>
</protein>
<evidence type="ECO:0000313" key="3">
    <source>
        <dbReference type="Proteomes" id="UP000288216"/>
    </source>
</evidence>
<evidence type="ECO:0000256" key="1">
    <source>
        <dbReference type="SAM" id="MobiDB-lite"/>
    </source>
</evidence>
<dbReference type="AlphaFoldDB" id="A0A401P6Z7"/>
<keyword evidence="3" id="KW-1185">Reference proteome</keyword>
<evidence type="ECO:0000313" key="2">
    <source>
        <dbReference type="EMBL" id="GCB68873.1"/>
    </source>
</evidence>
<comment type="caution">
    <text evidence="2">The sequence shown here is derived from an EMBL/GenBank/DDBJ whole genome shotgun (WGS) entry which is preliminary data.</text>
</comment>
<dbReference type="GO" id="GO:0005856">
    <property type="term" value="C:cytoskeleton"/>
    <property type="evidence" value="ECO:0007669"/>
    <property type="project" value="TreeGrafter"/>
</dbReference>
<sequence length="250" mass="27520">MDSDTKKTYPTIAARERGPGPGRYGLPPAIGYVGHDYTKHTNPAYTFGKKHSSALYEVNCSPGPQYYVDPKITRFGRNGTPAYSILGRVKTSYSRMPGTPGPGAYNPGTAPHLNEHRSPAYSMGSRTRYRKLDVVPAPNSYTLPSLMGPKVPTKPSSASFSVTGRTRREDLTKTPGPGRYNRTDPNIYLRKLPAYSMLGRYDLPTYYTKKPGPGAHSPEKVTVNKPSIPAFSMGMRHSEFVTPLIIDMTD</sequence>
<gene>
    <name evidence="2" type="ORF">scyTo_0012332</name>
</gene>
<feature type="region of interest" description="Disordered" evidence="1">
    <location>
        <begin position="1"/>
        <end position="25"/>
    </location>
</feature>
<dbReference type="InterPro" id="IPR010736">
    <property type="entry name" value="SHIPPO-rpt"/>
</dbReference>
<dbReference type="Pfam" id="PF07004">
    <property type="entry name" value="SHIPPO-rpt"/>
    <property type="match status" value="6"/>
</dbReference>
<dbReference type="OMA" id="YVNHDCT"/>
<proteinExistence type="predicted"/>
<dbReference type="PANTHER" id="PTHR21580">
    <property type="entry name" value="SHIPPO-1-RELATED"/>
    <property type="match status" value="1"/>
</dbReference>
<organism evidence="2 3">
    <name type="scientific">Scyliorhinus torazame</name>
    <name type="common">Cloudy catshark</name>
    <name type="synonym">Catulus torazame</name>
    <dbReference type="NCBI Taxonomy" id="75743"/>
    <lineage>
        <taxon>Eukaryota</taxon>
        <taxon>Metazoa</taxon>
        <taxon>Chordata</taxon>
        <taxon>Craniata</taxon>
        <taxon>Vertebrata</taxon>
        <taxon>Chondrichthyes</taxon>
        <taxon>Elasmobranchii</taxon>
        <taxon>Galeomorphii</taxon>
        <taxon>Galeoidea</taxon>
        <taxon>Carcharhiniformes</taxon>
        <taxon>Scyliorhinidae</taxon>
        <taxon>Scyliorhinus</taxon>
    </lineage>
</organism>
<dbReference type="STRING" id="75743.A0A401P6Z7"/>
<feature type="compositionally biased region" description="Polar residues" evidence="1">
    <location>
        <begin position="154"/>
        <end position="164"/>
    </location>
</feature>
<dbReference type="OrthoDB" id="429991at2759"/>
<dbReference type="PANTHER" id="PTHR21580:SF57">
    <property type="entry name" value="OUTER DENSE FIBER OF SPERM TAILS 3-LIKE 2-RELATED"/>
    <property type="match status" value="1"/>
</dbReference>